<dbReference type="WBParaSite" id="Csp11.Scaffold630.g22281.t1">
    <property type="protein sequence ID" value="Csp11.Scaffold630.g22281.t1"/>
    <property type="gene ID" value="Csp11.Scaffold630.g22281"/>
</dbReference>
<protein>
    <submittedName>
        <fullName evidence="3">FBA_2 domain-containing protein</fullName>
    </submittedName>
</protein>
<dbReference type="AlphaFoldDB" id="A0A1I7V4E5"/>
<proteinExistence type="predicted"/>
<organism evidence="2 3">
    <name type="scientific">Caenorhabditis tropicalis</name>
    <dbReference type="NCBI Taxonomy" id="1561998"/>
    <lineage>
        <taxon>Eukaryota</taxon>
        <taxon>Metazoa</taxon>
        <taxon>Ecdysozoa</taxon>
        <taxon>Nematoda</taxon>
        <taxon>Chromadorea</taxon>
        <taxon>Rhabditida</taxon>
        <taxon>Rhabditina</taxon>
        <taxon>Rhabditomorpha</taxon>
        <taxon>Rhabditoidea</taxon>
        <taxon>Rhabditidae</taxon>
        <taxon>Peloderinae</taxon>
        <taxon>Caenorhabditis</taxon>
    </lineage>
</organism>
<dbReference type="Pfam" id="PF07735">
    <property type="entry name" value="FBA_2"/>
    <property type="match status" value="1"/>
</dbReference>
<dbReference type="eggNOG" id="ENOG502TIJK">
    <property type="taxonomic scope" value="Eukaryota"/>
</dbReference>
<evidence type="ECO:0000313" key="2">
    <source>
        <dbReference type="Proteomes" id="UP000095282"/>
    </source>
</evidence>
<sequence>MSPFPLFRLPFVPLCEVFHHFSLAEIVRLSLGSDRSRKNTRFVLGPTKSFKTSIAIKPFSSVSIKRETERFSVYVSEFPEENLDTVRIEGSVVPCKAEGHQNFITTYWKVGNDGIKEVTEHFCKLFNSKIHGLTVETESKSDDPKWVVDWIMSKQESLEICFFDGKHMKISLIRYFLDRCKVREGLGFCLKTCKKFSHDWPLDMKILFVDHGHWLKIHNLLALNCEFTFIGNSKYTCKNLNMFLKNWLNGGGPKIKYLRIQVKRFNLAAITKGIDGQPFPPQTARKWTGFKNTIHTFHGGFDIKRSDGIVGTVKRLVQTVNNVEEVGFIFLVGPLGEA</sequence>
<evidence type="ECO:0000259" key="1">
    <source>
        <dbReference type="Pfam" id="PF07735"/>
    </source>
</evidence>
<dbReference type="InterPro" id="IPR012885">
    <property type="entry name" value="F-box_Sdz-33"/>
</dbReference>
<name>A0A1I7V4E5_9PELO</name>
<feature type="domain" description="Sdz-33 F-box" evidence="1">
    <location>
        <begin position="200"/>
        <end position="260"/>
    </location>
</feature>
<dbReference type="Proteomes" id="UP000095282">
    <property type="component" value="Unplaced"/>
</dbReference>
<dbReference type="PANTHER" id="PTHR21503">
    <property type="entry name" value="F-BOX-CONTAINING HYPOTHETICAL PROTEIN C.ELEGANS"/>
    <property type="match status" value="1"/>
</dbReference>
<keyword evidence="2" id="KW-1185">Reference proteome</keyword>
<reference evidence="3" key="1">
    <citation type="submission" date="2016-11" db="UniProtKB">
        <authorList>
            <consortium name="WormBaseParasite"/>
        </authorList>
    </citation>
    <scope>IDENTIFICATION</scope>
</reference>
<accession>A0A1I7V4E5</accession>
<dbReference type="PANTHER" id="PTHR21503:SF8">
    <property type="entry name" value="F-BOX ASSOCIATED DOMAIN-CONTAINING PROTEIN-RELATED"/>
    <property type="match status" value="1"/>
</dbReference>
<evidence type="ECO:0000313" key="3">
    <source>
        <dbReference type="WBParaSite" id="Csp11.Scaffold630.g22281.t1"/>
    </source>
</evidence>